<dbReference type="InterPro" id="IPR051553">
    <property type="entry name" value="Ran_GTPase-activating"/>
</dbReference>
<evidence type="ECO:0000259" key="2">
    <source>
        <dbReference type="PROSITE" id="PS50181"/>
    </source>
</evidence>
<sequence length="585" mass="65799">MSSSAFSQEKNAYSALPPDIVQETLPFLSPSDIRNLSSTNRYFHKLLNYGSSETLWHELFHKAFGTPHTNDEPFLTKEVEDTRTCCEAIMTENFPGLSWQERFKVRTDQAQIYTWGCLKHARLGYTAASHGNIRESDLNNAGLRQLRFGVNRPTMVPWYPDEEGRGSKDACVVQISSGGFSFQILTQSGKLFSTGSTFTGGHKGPGVVEGEHDYNPFREAVHALESSFSRYRIPNRTATMTGTFPSHLGTVPTLGPHHNIYEDLEEMERKSTQTVPKNDHIRRMLTRDCFEIFTSDSGSLAVDEEKLDCIKYISVSSGRSHFLALDENNEIYSWDSPESDYGIRILFREFPSRSANPILKIGCGWDLNCVYIYKVGLVIWNKRTPCKKGESWSDAIYEVIPGTDELTGPKKIVDFACFQGDCVFYVTNESNRLWKYSNKLSVPQNIQLEGKIVKVSVCFTSLVIFTDQHCYTVNIKDDKLDVGSLKRLDLPDKEDCIISLACGDYHTIALTKKGQIYSWGLESQLCGCLGLGSTDDLIERDRVGRWDGIRNVRVTQPTKVKIDEGYVCVGVCAGGWQSGALVIKK</sequence>
<proteinExistence type="predicted"/>
<feature type="repeat" description="RCC1" evidence="1">
    <location>
        <begin position="514"/>
        <end position="584"/>
    </location>
</feature>
<dbReference type="InterPro" id="IPR009091">
    <property type="entry name" value="RCC1/BLIP-II"/>
</dbReference>
<dbReference type="PROSITE" id="PS00626">
    <property type="entry name" value="RCC1_2"/>
    <property type="match status" value="1"/>
</dbReference>
<dbReference type="Gene3D" id="2.130.10.30">
    <property type="entry name" value="Regulator of chromosome condensation 1/beta-lactamase-inhibitor protein II"/>
    <property type="match status" value="3"/>
</dbReference>
<dbReference type="GeneID" id="59235852"/>
<dbReference type="OrthoDB" id="61110at2759"/>
<dbReference type="Proteomes" id="UP000509704">
    <property type="component" value="Chromosome 3"/>
</dbReference>
<gene>
    <name evidence="3" type="ORF">HG535_0C05080</name>
</gene>
<evidence type="ECO:0000313" key="3">
    <source>
        <dbReference type="EMBL" id="QLG72154.1"/>
    </source>
</evidence>
<dbReference type="PANTHER" id="PTHR45982">
    <property type="entry name" value="REGULATOR OF CHROMOSOME CONDENSATION"/>
    <property type="match status" value="1"/>
</dbReference>
<dbReference type="SUPFAM" id="SSF50985">
    <property type="entry name" value="RCC1/BLIP-II"/>
    <property type="match status" value="1"/>
</dbReference>
<dbReference type="Pfam" id="PF13540">
    <property type="entry name" value="RCC1_2"/>
    <property type="match status" value="1"/>
</dbReference>
<accession>A0A7H9B193</accession>
<feature type="domain" description="F-box" evidence="2">
    <location>
        <begin position="10"/>
        <end position="59"/>
    </location>
</feature>
<dbReference type="EMBL" id="CP058606">
    <property type="protein sequence ID" value="QLG72154.1"/>
    <property type="molecule type" value="Genomic_DNA"/>
</dbReference>
<dbReference type="GO" id="GO:0005737">
    <property type="term" value="C:cytoplasm"/>
    <property type="evidence" value="ECO:0007669"/>
    <property type="project" value="TreeGrafter"/>
</dbReference>
<reference evidence="3 4" key="1">
    <citation type="submission" date="2020-07" db="EMBL/GenBank/DDBJ databases">
        <title>The yeast mating-type switching endonuclease HO is a domesticated member of an unorthodox homing genetic element family.</title>
        <authorList>
            <person name="Coughlan A.Y."/>
            <person name="Lombardi L."/>
            <person name="Braun-Galleani S."/>
            <person name="Martos A.R."/>
            <person name="Galeote V."/>
            <person name="Bigey F."/>
            <person name="Dequin S."/>
            <person name="Byrne K.P."/>
            <person name="Wolfe K.H."/>
        </authorList>
    </citation>
    <scope>NUCLEOTIDE SEQUENCE [LARGE SCALE GENOMIC DNA]</scope>
    <source>
        <strain evidence="3 4">NRRL Y-6702</strain>
    </source>
</reference>
<dbReference type="GO" id="GO:0005085">
    <property type="term" value="F:guanyl-nucleotide exchange factor activity"/>
    <property type="evidence" value="ECO:0007669"/>
    <property type="project" value="TreeGrafter"/>
</dbReference>
<dbReference type="KEGG" id="zmk:HG535_0C05080"/>
<evidence type="ECO:0000313" key="4">
    <source>
        <dbReference type="Proteomes" id="UP000509704"/>
    </source>
</evidence>
<feature type="repeat" description="RCC1" evidence="1">
    <location>
        <begin position="110"/>
        <end position="188"/>
    </location>
</feature>
<dbReference type="PANTHER" id="PTHR45982:SF6">
    <property type="entry name" value="SCF-ASSOCIATED FACTOR 1"/>
    <property type="match status" value="1"/>
</dbReference>
<keyword evidence="4" id="KW-1185">Reference proteome</keyword>
<dbReference type="AlphaFoldDB" id="A0A7H9B193"/>
<dbReference type="InterPro" id="IPR036047">
    <property type="entry name" value="F-box-like_dom_sf"/>
</dbReference>
<organism evidence="3 4">
    <name type="scientific">Zygotorulaspora mrakii</name>
    <name type="common">Zygosaccharomyces mrakii</name>
    <dbReference type="NCBI Taxonomy" id="42260"/>
    <lineage>
        <taxon>Eukaryota</taxon>
        <taxon>Fungi</taxon>
        <taxon>Dikarya</taxon>
        <taxon>Ascomycota</taxon>
        <taxon>Saccharomycotina</taxon>
        <taxon>Saccharomycetes</taxon>
        <taxon>Saccharomycetales</taxon>
        <taxon>Saccharomycetaceae</taxon>
        <taxon>Zygotorulaspora</taxon>
    </lineage>
</organism>
<dbReference type="InterPro" id="IPR001810">
    <property type="entry name" value="F-box_dom"/>
</dbReference>
<dbReference type="PROSITE" id="PS50181">
    <property type="entry name" value="FBOX"/>
    <property type="match status" value="1"/>
</dbReference>
<dbReference type="InterPro" id="IPR000408">
    <property type="entry name" value="Reg_chr_condens"/>
</dbReference>
<dbReference type="PROSITE" id="PS50012">
    <property type="entry name" value="RCC1_3"/>
    <property type="match status" value="2"/>
</dbReference>
<evidence type="ECO:0000256" key="1">
    <source>
        <dbReference type="PROSITE-ProRule" id="PRU00235"/>
    </source>
</evidence>
<dbReference type="SUPFAM" id="SSF81383">
    <property type="entry name" value="F-box domain"/>
    <property type="match status" value="1"/>
</dbReference>
<name>A0A7H9B193_ZYGMR</name>
<protein>
    <recommendedName>
        <fullName evidence="2">F-box domain-containing protein</fullName>
    </recommendedName>
</protein>
<dbReference type="RefSeq" id="XP_037143882.1">
    <property type="nucleotide sequence ID" value="XM_037287987.1"/>
</dbReference>